<reference evidence="1 2" key="1">
    <citation type="submission" date="2018-05" db="EMBL/GenBank/DDBJ databases">
        <title>A metagenomic window into the 2 km-deep terrestrial subsurface aquifer revealed taxonomically and functionally diverse microbial community comprising novel uncultured bacterial lineages.</title>
        <authorList>
            <person name="Kadnikov V.V."/>
            <person name="Mardanov A.V."/>
            <person name="Beletsky A.V."/>
            <person name="Banks D."/>
            <person name="Pimenov N.V."/>
            <person name="Frank Y.A."/>
            <person name="Karnachuk O.V."/>
            <person name="Ravin N.V."/>
        </authorList>
    </citation>
    <scope>NUCLEOTIDE SEQUENCE [LARGE SCALE GENOMIC DNA]</scope>
    <source>
        <strain evidence="1">BY5</strain>
    </source>
</reference>
<name>A0A367ZR45_9BACT</name>
<dbReference type="InterPro" id="IPR016155">
    <property type="entry name" value="Mopterin_synth/thiamin_S_b"/>
</dbReference>
<dbReference type="CDD" id="cd00565">
    <property type="entry name" value="Ubl_ThiS"/>
    <property type="match status" value="1"/>
</dbReference>
<dbReference type="NCBIfam" id="TIGR01683">
    <property type="entry name" value="thiS"/>
    <property type="match status" value="1"/>
</dbReference>
<organism evidence="1 2">
    <name type="scientific">Candidatus Ozemobacter sibiricus</name>
    <dbReference type="NCBI Taxonomy" id="2268124"/>
    <lineage>
        <taxon>Bacteria</taxon>
        <taxon>Candidatus Ozemobacteria</taxon>
        <taxon>Candidatus Ozemobacterales</taxon>
        <taxon>Candidatus Ozemobacteraceae</taxon>
        <taxon>Candidatus Ozemobacter</taxon>
    </lineage>
</organism>
<accession>A0A367ZR45</accession>
<evidence type="ECO:0008006" key="3">
    <source>
        <dbReference type="Google" id="ProtNLM"/>
    </source>
</evidence>
<dbReference type="InterPro" id="IPR012675">
    <property type="entry name" value="Beta-grasp_dom_sf"/>
</dbReference>
<dbReference type="InterPro" id="IPR003749">
    <property type="entry name" value="ThiS/MoaD-like"/>
</dbReference>
<dbReference type="Pfam" id="PF02597">
    <property type="entry name" value="ThiS"/>
    <property type="match status" value="1"/>
</dbReference>
<dbReference type="InterPro" id="IPR010035">
    <property type="entry name" value="Thi_S"/>
</dbReference>
<dbReference type="AlphaFoldDB" id="A0A367ZR45"/>
<proteinExistence type="predicted"/>
<evidence type="ECO:0000313" key="1">
    <source>
        <dbReference type="EMBL" id="RCK80317.1"/>
    </source>
</evidence>
<sequence>MLKVNGQQIAYHDGMTVTDVIRAMKFNFPLLIVKVDGVYVPRDEYSNRQVPDGSEVEIIHLISGG</sequence>
<dbReference type="EMBL" id="QOQW01000007">
    <property type="protein sequence ID" value="RCK80317.1"/>
    <property type="molecule type" value="Genomic_DNA"/>
</dbReference>
<dbReference type="SUPFAM" id="SSF54285">
    <property type="entry name" value="MoaD/ThiS"/>
    <property type="match status" value="1"/>
</dbReference>
<comment type="caution">
    <text evidence="1">The sequence shown here is derived from an EMBL/GenBank/DDBJ whole genome shotgun (WGS) entry which is preliminary data.</text>
</comment>
<protein>
    <recommendedName>
        <fullName evidence="3">Sulfur carrier protein ThiS</fullName>
    </recommendedName>
</protein>
<dbReference type="Gene3D" id="3.10.20.30">
    <property type="match status" value="1"/>
</dbReference>
<evidence type="ECO:0000313" key="2">
    <source>
        <dbReference type="Proteomes" id="UP000252355"/>
    </source>
</evidence>
<dbReference type="Proteomes" id="UP000252355">
    <property type="component" value="Unassembled WGS sequence"/>
</dbReference>
<dbReference type="PANTHER" id="PTHR34472:SF1">
    <property type="entry name" value="SULFUR CARRIER PROTEIN THIS"/>
    <property type="match status" value="1"/>
</dbReference>
<gene>
    <name evidence="1" type="ORF">OZSIB_3499</name>
</gene>
<dbReference type="PANTHER" id="PTHR34472">
    <property type="entry name" value="SULFUR CARRIER PROTEIN THIS"/>
    <property type="match status" value="1"/>
</dbReference>